<proteinExistence type="predicted"/>
<keyword evidence="1" id="KW-0472">Membrane</keyword>
<feature type="transmembrane region" description="Helical" evidence="1">
    <location>
        <begin position="154"/>
        <end position="174"/>
    </location>
</feature>
<gene>
    <name evidence="2" type="ORF">CLVI_24880</name>
</gene>
<dbReference type="Proteomes" id="UP000239471">
    <property type="component" value="Unassembled WGS sequence"/>
</dbReference>
<dbReference type="OrthoDB" id="1652557at2"/>
<evidence type="ECO:0000313" key="2">
    <source>
        <dbReference type="EMBL" id="PRR81461.1"/>
    </source>
</evidence>
<keyword evidence="3" id="KW-1185">Reference proteome</keyword>
<evidence type="ECO:0008006" key="4">
    <source>
        <dbReference type="Google" id="ProtNLM"/>
    </source>
</evidence>
<feature type="transmembrane region" description="Helical" evidence="1">
    <location>
        <begin position="20"/>
        <end position="39"/>
    </location>
</feature>
<evidence type="ECO:0000313" key="3">
    <source>
        <dbReference type="Proteomes" id="UP000239471"/>
    </source>
</evidence>
<comment type="caution">
    <text evidence="2">The sequence shown here is derived from an EMBL/GenBank/DDBJ whole genome shotgun (WGS) entry which is preliminary data.</text>
</comment>
<keyword evidence="1" id="KW-1133">Transmembrane helix</keyword>
<reference evidence="2 3" key="1">
    <citation type="submission" date="2018-03" db="EMBL/GenBank/DDBJ databases">
        <title>Genome sequence of Clostridium vincentii DSM 10228.</title>
        <authorList>
            <person name="Poehlein A."/>
            <person name="Daniel R."/>
        </authorList>
    </citation>
    <scope>NUCLEOTIDE SEQUENCE [LARGE SCALE GENOMIC DNA]</scope>
    <source>
        <strain evidence="2 3">DSM 10228</strain>
    </source>
</reference>
<dbReference type="AlphaFoldDB" id="A0A2T0BC36"/>
<dbReference type="RefSeq" id="WP_106060420.1">
    <property type="nucleotide sequence ID" value="NZ_PVXQ01000029.1"/>
</dbReference>
<accession>A0A2T0BC36</accession>
<protein>
    <recommendedName>
        <fullName evidence="4">FtsX-like permease family protein</fullName>
    </recommendedName>
</protein>
<feature type="transmembrane region" description="Helical" evidence="1">
    <location>
        <begin position="186"/>
        <end position="208"/>
    </location>
</feature>
<sequence>MAPIIVVLSPINIEDKAQVLIISQFIAIPGMIGVVNIALPKLILKLKEKYFYDDKIKLIAFGNLHYSLRKSNFLIVTLIVTVTYLISMFSSKGMTQQVKVVAMISYVVVICIMAITIVYKILIEGVNRKKMFNQLKLVGYVNKEINKIIDLETILLYGVIIFIPLLPISIMIIGNTVSGGMNLTSAIAIVSIYLVAFLISLAISLIGYRKIVFNSIKEGI</sequence>
<keyword evidence="1" id="KW-0812">Transmembrane</keyword>
<organism evidence="2 3">
    <name type="scientific">Clostridium vincentii</name>
    <dbReference type="NCBI Taxonomy" id="52704"/>
    <lineage>
        <taxon>Bacteria</taxon>
        <taxon>Bacillati</taxon>
        <taxon>Bacillota</taxon>
        <taxon>Clostridia</taxon>
        <taxon>Eubacteriales</taxon>
        <taxon>Clostridiaceae</taxon>
        <taxon>Clostridium</taxon>
    </lineage>
</organism>
<name>A0A2T0BC36_9CLOT</name>
<feature type="transmembrane region" description="Helical" evidence="1">
    <location>
        <begin position="103"/>
        <end position="122"/>
    </location>
</feature>
<evidence type="ECO:0000256" key="1">
    <source>
        <dbReference type="SAM" id="Phobius"/>
    </source>
</evidence>
<feature type="transmembrane region" description="Helical" evidence="1">
    <location>
        <begin position="73"/>
        <end position="91"/>
    </location>
</feature>
<dbReference type="EMBL" id="PVXQ01000029">
    <property type="protein sequence ID" value="PRR81461.1"/>
    <property type="molecule type" value="Genomic_DNA"/>
</dbReference>